<dbReference type="SUPFAM" id="SSF49785">
    <property type="entry name" value="Galactose-binding domain-like"/>
    <property type="match status" value="1"/>
</dbReference>
<accession>A0ABR2K718</accession>
<dbReference type="Proteomes" id="UP001470230">
    <property type="component" value="Unassembled WGS sequence"/>
</dbReference>
<keyword evidence="2" id="KW-1185">Reference proteome</keyword>
<name>A0ABR2K718_9EUKA</name>
<gene>
    <name evidence="1" type="ORF">M9Y10_037922</name>
</gene>
<reference evidence="1 2" key="1">
    <citation type="submission" date="2024-04" db="EMBL/GenBank/DDBJ databases">
        <title>Tritrichomonas musculus Genome.</title>
        <authorList>
            <person name="Alves-Ferreira E."/>
            <person name="Grigg M."/>
            <person name="Lorenzi H."/>
            <person name="Galac M."/>
        </authorList>
    </citation>
    <scope>NUCLEOTIDE SEQUENCE [LARGE SCALE GENOMIC DNA]</scope>
    <source>
        <strain evidence="1 2">EAF2021</strain>
    </source>
</reference>
<organism evidence="1 2">
    <name type="scientific">Tritrichomonas musculus</name>
    <dbReference type="NCBI Taxonomy" id="1915356"/>
    <lineage>
        <taxon>Eukaryota</taxon>
        <taxon>Metamonada</taxon>
        <taxon>Parabasalia</taxon>
        <taxon>Tritrichomonadida</taxon>
        <taxon>Tritrichomonadidae</taxon>
        <taxon>Tritrichomonas</taxon>
    </lineage>
</organism>
<sequence length="511" mass="59991">MAMFGNEIIDFSLSLENFKNIPFSKYEKNFTFVLNGKRYPTNRLIADILSPYIRNYHFINSSIDEFYLNSNASSEEQENEDFFNDFLNMASFQNSKLDFSHQLLFAQYFYLLGNFDEYFRVQPKYCNNYTSENVVDILLSMSQMSSIIPAQFNIKISPMNELISFVAQHFEEIEKEKMKKLSVDIIDEILQNKYLKLSDEDSLLQFILYLYENNHSYSVLFEYVQFSNVSNDSLQLFIKLFEVNDINQPIWNSICCRLIQDIKQINVKFINSKNVPNSSNQNTKSYQTNNFHQNNAENIINQREFQPLKVNDDEKLIQKNLKEHESQNLIQDFKFLGYQEGKEFDGIMNYLTKETGGNIHDNGTIEITSNSINSDNISNHPKNLVDYQEDNLYCSKDAGEAIICFDFKDKMIQLTNYSIKSYNCGKNWSHLKNWVIEVSNNGNTWEEIDRHDDDKALNGENIIATFNITKPDGFYRFVRLRQTGPSWSKHSTNHNLIVFPFIEFYGKLKIL</sequence>
<dbReference type="Gene3D" id="2.60.120.260">
    <property type="entry name" value="Galactose-binding domain-like"/>
    <property type="match status" value="1"/>
</dbReference>
<evidence type="ECO:0000313" key="2">
    <source>
        <dbReference type="Proteomes" id="UP001470230"/>
    </source>
</evidence>
<evidence type="ECO:0008006" key="3">
    <source>
        <dbReference type="Google" id="ProtNLM"/>
    </source>
</evidence>
<protein>
    <recommendedName>
        <fullName evidence="3">F5/8 type C domain-containing protein</fullName>
    </recommendedName>
</protein>
<comment type="caution">
    <text evidence="1">The sequence shown here is derived from an EMBL/GenBank/DDBJ whole genome shotgun (WGS) entry which is preliminary data.</text>
</comment>
<dbReference type="EMBL" id="JAPFFF010000006">
    <property type="protein sequence ID" value="KAK8886889.1"/>
    <property type="molecule type" value="Genomic_DNA"/>
</dbReference>
<proteinExistence type="predicted"/>
<dbReference type="InterPro" id="IPR008979">
    <property type="entry name" value="Galactose-bd-like_sf"/>
</dbReference>
<evidence type="ECO:0000313" key="1">
    <source>
        <dbReference type="EMBL" id="KAK8886889.1"/>
    </source>
</evidence>